<dbReference type="Gene3D" id="3.30.70.270">
    <property type="match status" value="1"/>
</dbReference>
<dbReference type="InterPro" id="IPR013655">
    <property type="entry name" value="PAS_fold_3"/>
</dbReference>
<dbReference type="SUPFAM" id="SSF55073">
    <property type="entry name" value="Nucleotide cyclase"/>
    <property type="match status" value="1"/>
</dbReference>
<dbReference type="InterPro" id="IPR029787">
    <property type="entry name" value="Nucleotide_cyclase"/>
</dbReference>
<evidence type="ECO:0000259" key="2">
    <source>
        <dbReference type="PROSITE" id="PS50113"/>
    </source>
</evidence>
<dbReference type="EMBL" id="JAEEGB010000010">
    <property type="protein sequence ID" value="MBI6873104.1"/>
    <property type="molecule type" value="Genomic_DNA"/>
</dbReference>
<dbReference type="InterPro" id="IPR043128">
    <property type="entry name" value="Rev_trsase/Diguanyl_cyclase"/>
</dbReference>
<dbReference type="InterPro" id="IPR035919">
    <property type="entry name" value="EAL_sf"/>
</dbReference>
<keyword evidence="6" id="KW-1185">Reference proteome</keyword>
<dbReference type="AlphaFoldDB" id="A0A934M1B9"/>
<feature type="domain" description="PAS" evidence="1">
    <location>
        <begin position="18"/>
        <end position="88"/>
    </location>
</feature>
<dbReference type="PROSITE" id="PS50113">
    <property type="entry name" value="PAC"/>
    <property type="match status" value="2"/>
</dbReference>
<feature type="domain" description="PAC" evidence="2">
    <location>
        <begin position="381"/>
        <end position="433"/>
    </location>
</feature>
<dbReference type="Pfam" id="PF00990">
    <property type="entry name" value="GGDEF"/>
    <property type="match status" value="1"/>
</dbReference>
<evidence type="ECO:0000259" key="1">
    <source>
        <dbReference type="PROSITE" id="PS50112"/>
    </source>
</evidence>
<dbReference type="PROSITE" id="PS50112">
    <property type="entry name" value="PAS"/>
    <property type="match status" value="1"/>
</dbReference>
<dbReference type="InterPro" id="IPR052155">
    <property type="entry name" value="Biofilm_reg_signaling"/>
</dbReference>
<dbReference type="InterPro" id="IPR000160">
    <property type="entry name" value="GGDEF_dom"/>
</dbReference>
<dbReference type="SUPFAM" id="SSF55785">
    <property type="entry name" value="PYP-like sensor domain (PAS domain)"/>
    <property type="match status" value="3"/>
</dbReference>
<feature type="domain" description="PAC" evidence="2">
    <location>
        <begin position="91"/>
        <end position="143"/>
    </location>
</feature>
<dbReference type="InterPro" id="IPR001633">
    <property type="entry name" value="EAL_dom"/>
</dbReference>
<dbReference type="InterPro" id="IPR000700">
    <property type="entry name" value="PAS-assoc_C"/>
</dbReference>
<dbReference type="SMART" id="SM00086">
    <property type="entry name" value="PAC"/>
    <property type="match status" value="2"/>
</dbReference>
<evidence type="ECO:0000313" key="6">
    <source>
        <dbReference type="Proteomes" id="UP000622687"/>
    </source>
</evidence>
<dbReference type="InterPro" id="IPR013656">
    <property type="entry name" value="PAS_4"/>
</dbReference>
<name>A0A934M1B9_9CLOT</name>
<dbReference type="SMART" id="SM00267">
    <property type="entry name" value="GGDEF"/>
    <property type="match status" value="1"/>
</dbReference>
<dbReference type="CDD" id="cd01948">
    <property type="entry name" value="EAL"/>
    <property type="match status" value="1"/>
</dbReference>
<dbReference type="Pfam" id="PF13426">
    <property type="entry name" value="PAS_9"/>
    <property type="match status" value="1"/>
</dbReference>
<dbReference type="InterPro" id="IPR000014">
    <property type="entry name" value="PAS"/>
</dbReference>
<dbReference type="SMART" id="SM00052">
    <property type="entry name" value="EAL"/>
    <property type="match status" value="1"/>
</dbReference>
<dbReference type="RefSeq" id="WP_211142572.1">
    <property type="nucleotide sequence ID" value="NZ_JAEEGB010000010.1"/>
</dbReference>
<dbReference type="Pfam" id="PF08447">
    <property type="entry name" value="PAS_3"/>
    <property type="match status" value="1"/>
</dbReference>
<sequence>MKDIFSKVLDSLCEDKEMRSCFYSIIESSYDAIIVETLDGKVLDWNKAAEKIYGYNSSEMVGTSIFDIIPEDKKEQFKGILTRIKSGEKIKNFVTERIKKNGDKIFLSSVVTPIRGKNNDVVAALSIVRDVTDFKAMAEELHESNERFRDFIESMPVLTYLKDKDTRNIVLSKKFSSILNSPLEELTGKTNAEIWGKELGDKITKSDMKALELKHGEFTEKEEIINVDGNLRNYITYKFPIHQVDGKDFIGGISLDITKSKEYGKKLKSSYKELSLLHGELSNAEKELRKQYNDLKESQKLLEISERRYQLAVEGSSDGIWDIDMKNEKVFVSDRCKEIFDIEAEGSNFSISQCKNYIYKNNNSKIFDKLKSYLEKQENLYSDEIKITANNDEDKYIYCRGKALWDESGKATYIAGSFTDITERKTYERIIENIAYTSEVTGLYNRTYAMNKFPNLLKELEYANANAALVFVDMDNFKAINDTIGHFAGDKFLSKISNQFKNLLKRTDYACHLGGDEFLFLLTGIKDKDEVEEFAKRLLNIFKNPFSLNGQKIYYITASVGITMIPDYGYDMQTLFNYSDDAMYYAKRNGKNKYVFYRHKMQSTIYEDTKLLNELKRALHNNEFKVFYQPKIKVDTKEIVGMEALVRWQKEDGTMVPPSQFINFAEEKGVILPIGEHVMKTSCLQNKKWIDRGFKPVRVAVNLSACQLADEKIFYKIKDMLKETGLLPSYLEVEITETMIIENFEASIRTLNKLKDMGIKISLDDFGTGYSSLSYLKQLPINSVKIDKSFIDNITLDLKERFVANSVINLVHGLGLTVVAEGVETEEQFLLLKDLGCDEIQGYYFSRPVSLEEFEKMI</sequence>
<organism evidence="5 6">
    <name type="scientific">Clostridium aciditolerans</name>
    <dbReference type="NCBI Taxonomy" id="339861"/>
    <lineage>
        <taxon>Bacteria</taxon>
        <taxon>Bacillati</taxon>
        <taxon>Bacillota</taxon>
        <taxon>Clostridia</taxon>
        <taxon>Eubacteriales</taxon>
        <taxon>Clostridiaceae</taxon>
        <taxon>Clostridium</taxon>
    </lineage>
</organism>
<reference evidence="5" key="1">
    <citation type="submission" date="2020-12" db="EMBL/GenBank/DDBJ databases">
        <title>Clostridium thailandense sp. nov., a novel acetogenic bacterium isolated from peat land soil in Thailand.</title>
        <authorList>
            <person name="Chaikitkaew S."/>
            <person name="Birkeland N.K."/>
        </authorList>
    </citation>
    <scope>NUCLEOTIDE SEQUENCE</scope>
    <source>
        <strain evidence="5">DSM 17425</strain>
    </source>
</reference>
<dbReference type="Gene3D" id="3.20.20.450">
    <property type="entry name" value="EAL domain"/>
    <property type="match status" value="1"/>
</dbReference>
<dbReference type="Pfam" id="PF08448">
    <property type="entry name" value="PAS_4"/>
    <property type="match status" value="1"/>
</dbReference>
<dbReference type="CDD" id="cd01949">
    <property type="entry name" value="GGDEF"/>
    <property type="match status" value="1"/>
</dbReference>
<dbReference type="InterPro" id="IPR001610">
    <property type="entry name" value="PAC"/>
</dbReference>
<dbReference type="NCBIfam" id="TIGR00254">
    <property type="entry name" value="GGDEF"/>
    <property type="match status" value="1"/>
</dbReference>
<comment type="caution">
    <text evidence="5">The sequence shown here is derived from an EMBL/GenBank/DDBJ whole genome shotgun (WGS) entry which is preliminary data.</text>
</comment>
<dbReference type="SMART" id="SM00091">
    <property type="entry name" value="PAS"/>
    <property type="match status" value="3"/>
</dbReference>
<gene>
    <name evidence="5" type="ORF">I6U51_10355</name>
</gene>
<evidence type="ECO:0000259" key="3">
    <source>
        <dbReference type="PROSITE" id="PS50883"/>
    </source>
</evidence>
<dbReference type="Pfam" id="PF00563">
    <property type="entry name" value="EAL"/>
    <property type="match status" value="1"/>
</dbReference>
<dbReference type="PROSITE" id="PS50887">
    <property type="entry name" value="GGDEF"/>
    <property type="match status" value="1"/>
</dbReference>
<protein>
    <submittedName>
        <fullName evidence="5">EAL domain-containing protein</fullName>
    </submittedName>
</protein>
<dbReference type="CDD" id="cd00130">
    <property type="entry name" value="PAS"/>
    <property type="match status" value="1"/>
</dbReference>
<feature type="domain" description="EAL" evidence="3">
    <location>
        <begin position="608"/>
        <end position="858"/>
    </location>
</feature>
<dbReference type="PANTHER" id="PTHR44757">
    <property type="entry name" value="DIGUANYLATE CYCLASE DGCP"/>
    <property type="match status" value="1"/>
</dbReference>
<dbReference type="SUPFAM" id="SSF141868">
    <property type="entry name" value="EAL domain-like"/>
    <property type="match status" value="1"/>
</dbReference>
<feature type="domain" description="GGDEF" evidence="4">
    <location>
        <begin position="465"/>
        <end position="599"/>
    </location>
</feature>
<evidence type="ECO:0000259" key="4">
    <source>
        <dbReference type="PROSITE" id="PS50887"/>
    </source>
</evidence>
<dbReference type="PANTHER" id="PTHR44757:SF2">
    <property type="entry name" value="BIOFILM ARCHITECTURE MAINTENANCE PROTEIN MBAA"/>
    <property type="match status" value="1"/>
</dbReference>
<dbReference type="InterPro" id="IPR035965">
    <property type="entry name" value="PAS-like_dom_sf"/>
</dbReference>
<accession>A0A934M1B9</accession>
<dbReference type="PROSITE" id="PS50883">
    <property type="entry name" value="EAL"/>
    <property type="match status" value="1"/>
</dbReference>
<dbReference type="NCBIfam" id="TIGR00229">
    <property type="entry name" value="sensory_box"/>
    <property type="match status" value="3"/>
</dbReference>
<proteinExistence type="predicted"/>
<dbReference type="Gene3D" id="3.30.450.20">
    <property type="entry name" value="PAS domain"/>
    <property type="match status" value="3"/>
</dbReference>
<dbReference type="Proteomes" id="UP000622687">
    <property type="component" value="Unassembled WGS sequence"/>
</dbReference>
<evidence type="ECO:0000313" key="5">
    <source>
        <dbReference type="EMBL" id="MBI6873104.1"/>
    </source>
</evidence>